<dbReference type="CDD" id="cd22270">
    <property type="entry name" value="DPBB_kiwellin-like"/>
    <property type="match status" value="1"/>
</dbReference>
<evidence type="ECO:0000256" key="1">
    <source>
        <dbReference type="ARBA" id="ARBA00004613"/>
    </source>
</evidence>
<dbReference type="EMBL" id="QPKB01000001">
    <property type="protein sequence ID" value="RWR73881.1"/>
    <property type="molecule type" value="Genomic_DNA"/>
</dbReference>
<dbReference type="PANTHER" id="PTHR33191:SF58">
    <property type="entry name" value="RIPENING-RELATED PROTEIN 1"/>
    <property type="match status" value="1"/>
</dbReference>
<reference evidence="6 7" key="1">
    <citation type="journal article" date="2019" name="Nat. Plants">
        <title>Stout camphor tree genome fills gaps in understanding of flowering plant genome evolution.</title>
        <authorList>
            <person name="Chaw S.M."/>
            <person name="Liu Y.C."/>
            <person name="Wu Y.W."/>
            <person name="Wang H.Y."/>
            <person name="Lin C.I."/>
            <person name="Wu C.S."/>
            <person name="Ke H.M."/>
            <person name="Chang L.Y."/>
            <person name="Hsu C.Y."/>
            <person name="Yang H.T."/>
            <person name="Sudianto E."/>
            <person name="Hsu M.H."/>
            <person name="Wu K.P."/>
            <person name="Wang L.N."/>
            <person name="Leebens-Mack J.H."/>
            <person name="Tsai I.J."/>
        </authorList>
    </citation>
    <scope>NUCLEOTIDE SEQUENCE [LARGE SCALE GENOMIC DNA]</scope>
    <source>
        <strain evidence="7">cv. Chaw 1501</strain>
        <tissue evidence="6">Young leaves</tissue>
    </source>
</reference>
<keyword evidence="4 5" id="KW-0732">Signal</keyword>
<gene>
    <name evidence="6" type="ORF">CKAN_00218900</name>
</gene>
<proteinExistence type="inferred from homology"/>
<dbReference type="GO" id="GO:0005576">
    <property type="term" value="C:extracellular region"/>
    <property type="evidence" value="ECO:0007669"/>
    <property type="project" value="UniProtKB-SubCell"/>
</dbReference>
<evidence type="ECO:0000313" key="6">
    <source>
        <dbReference type="EMBL" id="RWR73881.1"/>
    </source>
</evidence>
<evidence type="ECO:0000256" key="2">
    <source>
        <dbReference type="ARBA" id="ARBA00005592"/>
    </source>
</evidence>
<feature type="chain" id="PRO_5018623744" evidence="5">
    <location>
        <begin position="20"/>
        <end position="196"/>
    </location>
</feature>
<name>A0A3S3N6Z1_9MAGN</name>
<comment type="caution">
    <text evidence="6">The sequence shown here is derived from an EMBL/GenBank/DDBJ whole genome shotgun (WGS) entry which is preliminary data.</text>
</comment>
<dbReference type="InterPro" id="IPR036908">
    <property type="entry name" value="RlpA-like_sf"/>
</dbReference>
<keyword evidence="7" id="KW-1185">Reference proteome</keyword>
<dbReference type="Gene3D" id="2.40.40.10">
    <property type="entry name" value="RlpA-like domain"/>
    <property type="match status" value="1"/>
</dbReference>
<evidence type="ECO:0000256" key="5">
    <source>
        <dbReference type="SAM" id="SignalP"/>
    </source>
</evidence>
<evidence type="ECO:0000256" key="4">
    <source>
        <dbReference type="ARBA" id="ARBA00022729"/>
    </source>
</evidence>
<dbReference type="AlphaFoldDB" id="A0A3S3N6Z1"/>
<dbReference type="InterPro" id="IPR039271">
    <property type="entry name" value="Kiwellin-like"/>
</dbReference>
<accession>A0A3S3N6Z1</accession>
<dbReference type="OrthoDB" id="406505at2759"/>
<organism evidence="6 7">
    <name type="scientific">Cinnamomum micranthum f. kanehirae</name>
    <dbReference type="NCBI Taxonomy" id="337451"/>
    <lineage>
        <taxon>Eukaryota</taxon>
        <taxon>Viridiplantae</taxon>
        <taxon>Streptophyta</taxon>
        <taxon>Embryophyta</taxon>
        <taxon>Tracheophyta</taxon>
        <taxon>Spermatophyta</taxon>
        <taxon>Magnoliopsida</taxon>
        <taxon>Magnoliidae</taxon>
        <taxon>Laurales</taxon>
        <taxon>Lauraceae</taxon>
        <taxon>Cinnamomum</taxon>
    </lineage>
</organism>
<dbReference type="Pfam" id="PF24300">
    <property type="entry name" value="KWL1"/>
    <property type="match status" value="1"/>
</dbReference>
<comment type="similarity">
    <text evidence="2">Belongs to the kiwellin family.</text>
</comment>
<feature type="signal peptide" evidence="5">
    <location>
        <begin position="1"/>
        <end position="19"/>
    </location>
</feature>
<dbReference type="Proteomes" id="UP000283530">
    <property type="component" value="Unassembled WGS sequence"/>
</dbReference>
<dbReference type="SUPFAM" id="SSF50685">
    <property type="entry name" value="Barwin-like endoglucanases"/>
    <property type="match status" value="1"/>
</dbReference>
<sequence length="196" mass="20804">MMMLLLQSLSMGHGDTVFAACNPSGYLTGRGGGCNRLHDSECCESGKKYPQYRCSPPITGGSTNAHMTINSFAEGGDGGGPSECDNSYHDDSEMVVALSTGWYSGGSRCHKNIRINANGRSVLAKVVDECDSVFGCDSEHDNQPPCPNNIVDASPAVWKALGITGSRVGDLDVTWSDACARAPYPLHDLLKDCIIP</sequence>
<dbReference type="PANTHER" id="PTHR33191">
    <property type="entry name" value="RIPENING-RELATED PROTEIN 2-RELATED"/>
    <property type="match status" value="1"/>
</dbReference>
<evidence type="ECO:0000313" key="7">
    <source>
        <dbReference type="Proteomes" id="UP000283530"/>
    </source>
</evidence>
<protein>
    <submittedName>
        <fullName evidence="6">Putative ripening-related protein 1</fullName>
    </submittedName>
</protein>
<keyword evidence="3" id="KW-0964">Secreted</keyword>
<comment type="subcellular location">
    <subcellularLocation>
        <location evidence="1">Secreted</location>
    </subcellularLocation>
</comment>
<evidence type="ECO:0000256" key="3">
    <source>
        <dbReference type="ARBA" id="ARBA00022525"/>
    </source>
</evidence>